<reference evidence="1" key="1">
    <citation type="submission" date="2021-07" db="EMBL/GenBank/DDBJ databases">
        <authorList>
            <person name="Catto M.A."/>
            <person name="Jacobson A."/>
            <person name="Kennedy G."/>
            <person name="Labadie P."/>
            <person name="Hunt B.G."/>
            <person name="Srinivasan R."/>
        </authorList>
    </citation>
    <scope>NUCLEOTIDE SEQUENCE</scope>
    <source>
        <strain evidence="1">PL_HMW_Pooled</strain>
        <tissue evidence="1">Head</tissue>
    </source>
</reference>
<gene>
    <name evidence="1" type="ORF">KUF71_004708</name>
</gene>
<keyword evidence="1" id="KW-0251">Elongation factor</keyword>
<dbReference type="AlphaFoldDB" id="A0AAE1H1F2"/>
<evidence type="ECO:0000313" key="2">
    <source>
        <dbReference type="Proteomes" id="UP001219518"/>
    </source>
</evidence>
<reference evidence="1" key="2">
    <citation type="journal article" date="2023" name="BMC Genomics">
        <title>Pest status, molecular evolution, and epigenetic factors derived from the genome assembly of Frankliniella fusca, a thysanopteran phytovirus vector.</title>
        <authorList>
            <person name="Catto M.A."/>
            <person name="Labadie P.E."/>
            <person name="Jacobson A.L."/>
            <person name="Kennedy G.G."/>
            <person name="Srinivasan R."/>
            <person name="Hunt B.G."/>
        </authorList>
    </citation>
    <scope>NUCLEOTIDE SEQUENCE</scope>
    <source>
        <strain evidence="1">PL_HMW_Pooled</strain>
    </source>
</reference>
<name>A0AAE1H1F2_9NEOP</name>
<dbReference type="Proteomes" id="UP001219518">
    <property type="component" value="Unassembled WGS sequence"/>
</dbReference>
<protein>
    <submittedName>
        <fullName evidence="1">Elongation factor 2</fullName>
    </submittedName>
</protein>
<keyword evidence="2" id="KW-1185">Reference proteome</keyword>
<dbReference type="EMBL" id="JAHWGI010000302">
    <property type="protein sequence ID" value="KAK3912758.1"/>
    <property type="molecule type" value="Genomic_DNA"/>
</dbReference>
<dbReference type="GO" id="GO:0003746">
    <property type="term" value="F:translation elongation factor activity"/>
    <property type="evidence" value="ECO:0007669"/>
    <property type="project" value="UniProtKB-KW"/>
</dbReference>
<comment type="caution">
    <text evidence="1">The sequence shown here is derived from an EMBL/GenBank/DDBJ whole genome shotgun (WGS) entry which is preliminary data.</text>
</comment>
<keyword evidence="1" id="KW-0648">Protein biosynthesis</keyword>
<accession>A0AAE1H1F2</accession>
<proteinExistence type="predicted"/>
<evidence type="ECO:0000313" key="1">
    <source>
        <dbReference type="EMBL" id="KAK3912758.1"/>
    </source>
</evidence>
<organism evidence="1 2">
    <name type="scientific">Frankliniella fusca</name>
    <dbReference type="NCBI Taxonomy" id="407009"/>
    <lineage>
        <taxon>Eukaryota</taxon>
        <taxon>Metazoa</taxon>
        <taxon>Ecdysozoa</taxon>
        <taxon>Arthropoda</taxon>
        <taxon>Hexapoda</taxon>
        <taxon>Insecta</taxon>
        <taxon>Pterygota</taxon>
        <taxon>Neoptera</taxon>
        <taxon>Paraneoptera</taxon>
        <taxon>Thysanoptera</taxon>
        <taxon>Terebrantia</taxon>
        <taxon>Thripoidea</taxon>
        <taxon>Thripidae</taxon>
        <taxon>Frankliniella</taxon>
    </lineage>
</organism>
<sequence length="84" mass="8982">MRAGKNTKVLRVVIFGCGCVVYSMKKTAGGENAAKMRRASTPRGKREISCSHVWAGWAGWAQHPWLSNAAGAGRPALHRPPPAA</sequence>